<dbReference type="GO" id="GO:0008168">
    <property type="term" value="F:methyltransferase activity"/>
    <property type="evidence" value="ECO:0007669"/>
    <property type="project" value="UniProtKB-KW"/>
</dbReference>
<dbReference type="Gene3D" id="3.40.50.150">
    <property type="entry name" value="Vaccinia Virus protein VP39"/>
    <property type="match status" value="1"/>
</dbReference>
<dbReference type="Pfam" id="PF13489">
    <property type="entry name" value="Methyltransf_23"/>
    <property type="match status" value="1"/>
</dbReference>
<gene>
    <name evidence="1" type="ORF">ACFQ2X_14905</name>
</gene>
<organism evidence="1 2">
    <name type="scientific">Microbulbifer celer</name>
    <dbReference type="NCBI Taxonomy" id="435905"/>
    <lineage>
        <taxon>Bacteria</taxon>
        <taxon>Pseudomonadati</taxon>
        <taxon>Pseudomonadota</taxon>
        <taxon>Gammaproteobacteria</taxon>
        <taxon>Cellvibrionales</taxon>
        <taxon>Microbulbiferaceae</taxon>
        <taxon>Microbulbifer</taxon>
    </lineage>
</organism>
<dbReference type="RefSeq" id="WP_230439008.1">
    <property type="nucleotide sequence ID" value="NZ_CP087715.1"/>
</dbReference>
<evidence type="ECO:0000313" key="1">
    <source>
        <dbReference type="EMBL" id="MFD1217894.1"/>
    </source>
</evidence>
<dbReference type="SUPFAM" id="SSF53335">
    <property type="entry name" value="S-adenosyl-L-methionine-dependent methyltransferases"/>
    <property type="match status" value="1"/>
</dbReference>
<evidence type="ECO:0000313" key="2">
    <source>
        <dbReference type="Proteomes" id="UP001597264"/>
    </source>
</evidence>
<keyword evidence="2" id="KW-1185">Reference proteome</keyword>
<proteinExistence type="predicted"/>
<protein>
    <submittedName>
        <fullName evidence="1">Class I SAM-dependent methyltransferase</fullName>
        <ecNumber evidence="1">2.1.1.-</ecNumber>
    </submittedName>
</protein>
<keyword evidence="1" id="KW-0489">Methyltransferase</keyword>
<reference evidence="2" key="1">
    <citation type="journal article" date="2019" name="Int. J. Syst. Evol. Microbiol.">
        <title>The Global Catalogue of Microorganisms (GCM) 10K type strain sequencing project: providing services to taxonomists for standard genome sequencing and annotation.</title>
        <authorList>
            <consortium name="The Broad Institute Genomics Platform"/>
            <consortium name="The Broad Institute Genome Sequencing Center for Infectious Disease"/>
            <person name="Wu L."/>
            <person name="Ma J."/>
        </authorList>
    </citation>
    <scope>NUCLEOTIDE SEQUENCE [LARGE SCALE GENOMIC DNA]</scope>
    <source>
        <strain evidence="2">CCUG 54356</strain>
    </source>
</reference>
<name>A0ABW3UEJ7_9GAMM</name>
<dbReference type="EC" id="2.1.1.-" evidence="1"/>
<dbReference type="GO" id="GO:0032259">
    <property type="term" value="P:methylation"/>
    <property type="evidence" value="ECO:0007669"/>
    <property type="project" value="UniProtKB-KW"/>
</dbReference>
<dbReference type="Proteomes" id="UP001597264">
    <property type="component" value="Unassembled WGS sequence"/>
</dbReference>
<sequence>MCRESAAQFYHRDKFRSYYQCARCALVFVPPAYFLSPAEEKDYYDLHENALEDDGYRRFLNRCAQPLVSILPDGARGLDFGCGPAPLLAKILEEQGCKVSLYDHFYQPDTGVFSAQYDFVVSTEVIEHLWDPRSVLERLWDSIRPGGVLALMTKLVLSKERFASWHYIRDPTHIVFFSESTFHWLAEYLGARLEFPAADVIFLHKPVSVPR</sequence>
<dbReference type="InterPro" id="IPR029063">
    <property type="entry name" value="SAM-dependent_MTases_sf"/>
</dbReference>
<keyword evidence="1" id="KW-0808">Transferase</keyword>
<accession>A0ABW3UEJ7</accession>
<dbReference type="EMBL" id="JBHTLR010000019">
    <property type="protein sequence ID" value="MFD1217894.1"/>
    <property type="molecule type" value="Genomic_DNA"/>
</dbReference>
<comment type="caution">
    <text evidence="1">The sequence shown here is derived from an EMBL/GenBank/DDBJ whole genome shotgun (WGS) entry which is preliminary data.</text>
</comment>